<accession>A0AAP0S803</accession>
<reference evidence="6 7" key="1">
    <citation type="journal article" date="2024" name="Plant J.">
        <title>Genome sequences and population genomics reveal climatic adaptation and genomic divergence between two closely related sweetgum species.</title>
        <authorList>
            <person name="Xu W.Q."/>
            <person name="Ren C.Q."/>
            <person name="Zhang X.Y."/>
            <person name="Comes H.P."/>
            <person name="Liu X.H."/>
            <person name="Li Y.G."/>
            <person name="Kettle C.J."/>
            <person name="Jalonen R."/>
            <person name="Gaisberger H."/>
            <person name="Ma Y.Z."/>
            <person name="Qiu Y.X."/>
        </authorList>
    </citation>
    <scope>NUCLEOTIDE SEQUENCE [LARGE SCALE GENOMIC DNA]</scope>
    <source>
        <strain evidence="6">Hangzhou</strain>
    </source>
</reference>
<evidence type="ECO:0000256" key="2">
    <source>
        <dbReference type="ARBA" id="ARBA00022473"/>
    </source>
</evidence>
<organism evidence="6 7">
    <name type="scientific">Liquidambar formosana</name>
    <name type="common">Formosan gum</name>
    <dbReference type="NCBI Taxonomy" id="63359"/>
    <lineage>
        <taxon>Eukaryota</taxon>
        <taxon>Viridiplantae</taxon>
        <taxon>Streptophyta</taxon>
        <taxon>Embryophyta</taxon>
        <taxon>Tracheophyta</taxon>
        <taxon>Spermatophyta</taxon>
        <taxon>Magnoliopsida</taxon>
        <taxon>eudicotyledons</taxon>
        <taxon>Gunneridae</taxon>
        <taxon>Pentapetalae</taxon>
        <taxon>Saxifragales</taxon>
        <taxon>Altingiaceae</taxon>
        <taxon>Liquidambar</taxon>
    </lineage>
</organism>
<keyword evidence="7" id="KW-1185">Reference proteome</keyword>
<evidence type="ECO:0000256" key="4">
    <source>
        <dbReference type="ARBA" id="ARBA00023278"/>
    </source>
</evidence>
<evidence type="ECO:0000256" key="1">
    <source>
        <dbReference type="ARBA" id="ARBA00005416"/>
    </source>
</evidence>
<dbReference type="EMBL" id="JBBPBK010000003">
    <property type="protein sequence ID" value="KAK9289006.1"/>
    <property type="molecule type" value="Genomic_DNA"/>
</dbReference>
<proteinExistence type="inferred from homology"/>
<evidence type="ECO:0000256" key="5">
    <source>
        <dbReference type="SAM" id="MobiDB-lite"/>
    </source>
</evidence>
<dbReference type="PANTHER" id="PTHR34359">
    <property type="entry name" value="CLAVATA3/ESR (CLE)-RELATED PROTEIN 10"/>
    <property type="match status" value="1"/>
</dbReference>
<dbReference type="GO" id="GO:0030154">
    <property type="term" value="P:cell differentiation"/>
    <property type="evidence" value="ECO:0007669"/>
    <property type="project" value="UniProtKB-KW"/>
</dbReference>
<feature type="compositionally biased region" description="Basic and acidic residues" evidence="5">
    <location>
        <begin position="124"/>
        <end position="134"/>
    </location>
</feature>
<keyword evidence="3" id="KW-0221">Differentiation</keyword>
<dbReference type="Proteomes" id="UP001415857">
    <property type="component" value="Unassembled WGS sequence"/>
</dbReference>
<dbReference type="InterPro" id="IPR039618">
    <property type="entry name" value="CLE9-13"/>
</dbReference>
<sequence>MVGHFILQHWGHHRQTKDMPIYMGESGTLTRQRASSFAKAISKSTILWLSLLLLIFHAWCNFNSTTTTTTTSNHHHHLLHHHLINRKVLLASKFNFTPFLPRHHHRHHHRRHVPVQPEPAESEIDPRYGVDKRLVPTGPNPLHH</sequence>
<comment type="caution">
    <text evidence="6">The sequence shown here is derived from an EMBL/GenBank/DDBJ whole genome shotgun (WGS) entry which is preliminary data.</text>
</comment>
<keyword evidence="2" id="KW-0217">Developmental protein</keyword>
<dbReference type="AlphaFoldDB" id="A0AAP0S803"/>
<keyword evidence="4" id="KW-0379">Hydroxylation</keyword>
<feature type="region of interest" description="Disordered" evidence="5">
    <location>
        <begin position="105"/>
        <end position="144"/>
    </location>
</feature>
<protein>
    <submittedName>
        <fullName evidence="6">Uncharacterized protein</fullName>
    </submittedName>
</protein>
<evidence type="ECO:0000313" key="7">
    <source>
        <dbReference type="Proteomes" id="UP001415857"/>
    </source>
</evidence>
<evidence type="ECO:0000256" key="3">
    <source>
        <dbReference type="ARBA" id="ARBA00022782"/>
    </source>
</evidence>
<comment type="similarity">
    <text evidence="1">Belongs to the CLV3/ESR signal peptide family.</text>
</comment>
<name>A0AAP0S803_LIQFO</name>
<gene>
    <name evidence="6" type="ORF">L1049_017477</name>
</gene>
<dbReference type="PANTHER" id="PTHR34359:SF28">
    <property type="entry name" value="CLAVATA3_ESR (CLE)-RELATED PROTEIN 12"/>
    <property type="match status" value="1"/>
</dbReference>
<evidence type="ECO:0000313" key="6">
    <source>
        <dbReference type="EMBL" id="KAK9289006.1"/>
    </source>
</evidence>